<keyword evidence="1" id="KW-0233">DNA recombination</keyword>
<proteinExistence type="inferred from homology"/>
<dbReference type="OrthoDB" id="272985at2759"/>
<protein>
    <recommendedName>
        <fullName evidence="1">ATP-dependent DNA helicase</fullName>
        <ecNumber evidence="1">5.6.2.3</ecNumber>
    </recommendedName>
</protein>
<dbReference type="PANTHER" id="PTHR10492:SF57">
    <property type="entry name" value="ATP-DEPENDENT DNA HELICASE"/>
    <property type="match status" value="1"/>
</dbReference>
<gene>
    <name evidence="3" type="ORF">FKW44_000179</name>
</gene>
<dbReference type="PANTHER" id="PTHR10492">
    <property type="match status" value="1"/>
</dbReference>
<dbReference type="GO" id="GO:0016787">
    <property type="term" value="F:hydrolase activity"/>
    <property type="evidence" value="ECO:0007669"/>
    <property type="project" value="UniProtKB-KW"/>
</dbReference>
<comment type="cofactor">
    <cofactor evidence="1">
        <name>Mg(2+)</name>
        <dbReference type="ChEBI" id="CHEBI:18420"/>
    </cofactor>
</comment>
<keyword evidence="1" id="KW-0234">DNA repair</keyword>
<name>A0A7T8KH16_CALRO</name>
<evidence type="ECO:0000313" key="4">
    <source>
        <dbReference type="Proteomes" id="UP000595437"/>
    </source>
</evidence>
<comment type="similarity">
    <text evidence="1">Belongs to the helicase family.</text>
</comment>
<dbReference type="InterPro" id="IPR010285">
    <property type="entry name" value="DNA_helicase_pif1-like_DEAD"/>
</dbReference>
<dbReference type="GO" id="GO:0006281">
    <property type="term" value="P:DNA repair"/>
    <property type="evidence" value="ECO:0007669"/>
    <property type="project" value="UniProtKB-KW"/>
</dbReference>
<dbReference type="GO" id="GO:0005524">
    <property type="term" value="F:ATP binding"/>
    <property type="evidence" value="ECO:0007669"/>
    <property type="project" value="UniProtKB-KW"/>
</dbReference>
<keyword evidence="1" id="KW-0547">Nucleotide-binding</keyword>
<keyword evidence="4" id="KW-1185">Reference proteome</keyword>
<feature type="domain" description="DNA helicase Pif1-like DEAD-box helicase" evidence="2">
    <location>
        <begin position="1"/>
        <end position="84"/>
    </location>
</feature>
<keyword evidence="1" id="KW-0067">ATP-binding</keyword>
<dbReference type="Pfam" id="PF05970">
    <property type="entry name" value="PIF1"/>
    <property type="match status" value="1"/>
</dbReference>
<evidence type="ECO:0000313" key="3">
    <source>
        <dbReference type="EMBL" id="QQP55739.1"/>
    </source>
</evidence>
<dbReference type="EMBL" id="CP045890">
    <property type="protein sequence ID" value="QQP55739.1"/>
    <property type="molecule type" value="Genomic_DNA"/>
</dbReference>
<keyword evidence="1 3" id="KW-0347">Helicase</keyword>
<accession>A0A7T8KH16</accession>
<dbReference type="GO" id="GO:0006310">
    <property type="term" value="P:DNA recombination"/>
    <property type="evidence" value="ECO:0007669"/>
    <property type="project" value="UniProtKB-KW"/>
</dbReference>
<dbReference type="EC" id="5.6.2.3" evidence="1"/>
<comment type="catalytic activity">
    <reaction evidence="1">
        <text>ATP + H2O = ADP + phosphate + H(+)</text>
        <dbReference type="Rhea" id="RHEA:13065"/>
        <dbReference type="ChEBI" id="CHEBI:15377"/>
        <dbReference type="ChEBI" id="CHEBI:15378"/>
        <dbReference type="ChEBI" id="CHEBI:30616"/>
        <dbReference type="ChEBI" id="CHEBI:43474"/>
        <dbReference type="ChEBI" id="CHEBI:456216"/>
        <dbReference type="EC" id="5.6.2.3"/>
    </reaction>
</comment>
<dbReference type="AlphaFoldDB" id="A0A7T8KH16"/>
<evidence type="ECO:0000256" key="1">
    <source>
        <dbReference type="RuleBase" id="RU363044"/>
    </source>
</evidence>
<dbReference type="Proteomes" id="UP000595437">
    <property type="component" value="Chromosome 1"/>
</dbReference>
<keyword evidence="1" id="KW-0227">DNA damage</keyword>
<reference evidence="4" key="1">
    <citation type="submission" date="2021-01" db="EMBL/GenBank/DDBJ databases">
        <title>Caligus Genome Assembly.</title>
        <authorList>
            <person name="Gallardo-Escarate C."/>
        </authorList>
    </citation>
    <scope>NUCLEOTIDE SEQUENCE [LARGE SCALE GENOMIC DNA]</scope>
</reference>
<keyword evidence="1" id="KW-0378">Hydrolase</keyword>
<evidence type="ECO:0000259" key="2">
    <source>
        <dbReference type="Pfam" id="PF05970"/>
    </source>
</evidence>
<organism evidence="3 4">
    <name type="scientific">Caligus rogercresseyi</name>
    <name type="common">Sea louse</name>
    <dbReference type="NCBI Taxonomy" id="217165"/>
    <lineage>
        <taxon>Eukaryota</taxon>
        <taxon>Metazoa</taxon>
        <taxon>Ecdysozoa</taxon>
        <taxon>Arthropoda</taxon>
        <taxon>Crustacea</taxon>
        <taxon>Multicrustacea</taxon>
        <taxon>Hexanauplia</taxon>
        <taxon>Copepoda</taxon>
        <taxon>Siphonostomatoida</taxon>
        <taxon>Caligidae</taxon>
        <taxon>Caligus</taxon>
    </lineage>
</organism>
<sequence>MSKKKAYEALDRTLHDILGNNNIMGGVTVVLSGDFRRTLPVVPKGTRADIVNICIKASYLWQWTEKLSLYTDMRVHLQSHDATAEFSDNSSR</sequence>
<dbReference type="GO" id="GO:0000723">
    <property type="term" value="P:telomere maintenance"/>
    <property type="evidence" value="ECO:0007669"/>
    <property type="project" value="InterPro"/>
</dbReference>
<dbReference type="GO" id="GO:0043139">
    <property type="term" value="F:5'-3' DNA helicase activity"/>
    <property type="evidence" value="ECO:0007669"/>
    <property type="project" value="UniProtKB-EC"/>
</dbReference>